<name>A0A644VQD0_9ZZZZ</name>
<dbReference type="InterPro" id="IPR037171">
    <property type="entry name" value="NagB/RpiA_transferase-like"/>
</dbReference>
<dbReference type="Pfam" id="PF13336">
    <property type="entry name" value="AcetylCoA_hyd_C"/>
    <property type="match status" value="1"/>
</dbReference>
<dbReference type="InterPro" id="IPR017821">
    <property type="entry name" value="Succinate_CoA_transferase"/>
</dbReference>
<comment type="caution">
    <text evidence="4">The sequence shown here is derived from an EMBL/GenBank/DDBJ whole genome shotgun (WGS) entry which is preliminary data.</text>
</comment>
<dbReference type="PANTHER" id="PTHR43609:SF1">
    <property type="entry name" value="ACETYL-COA HYDROLASE"/>
    <property type="match status" value="1"/>
</dbReference>
<keyword evidence="4" id="KW-0808">Transferase</keyword>
<dbReference type="GO" id="GO:0006083">
    <property type="term" value="P:acetate metabolic process"/>
    <property type="evidence" value="ECO:0007669"/>
    <property type="project" value="InterPro"/>
</dbReference>
<proteinExistence type="inferred from homology"/>
<dbReference type="PANTHER" id="PTHR43609">
    <property type="entry name" value="ACETYL-COA HYDROLASE"/>
    <property type="match status" value="1"/>
</dbReference>
<sequence length="498" mass="54087">MSLKFITAEEAAAFVNNDDNVGFSGFTPAGCPKSVPEAIAKRAAEEHAKGNPFQIGMFTGASTGDRLDGELARANAIKFRTPYQSNKDLRSALNAHKAQYYDMHLSELAQSLRYGFLGKINVAVIEAADVTEDGEIVPTCGVGITPTICRLADKIIVELNHKHPKAIRGMHDIYEPLDPPYRREIPVYSPSDRIGLPYVKVDPSKIVGVVETENANEGGAFAPLDDVTKAIGNNVAMFLAGELKAGRIPEGFLPMQSGVGNVANAVLAAIGENKEIPAFNVYTEVIQDAVISLMKEGRVKFASGCSLSVSNDVIREIYANLDFFKDKILLRPQEISNNPEVARRLGLITINTALEADIFGNINSTHVSGTKMMNGIGGSGDFTRSAYLSIFTTPSTAKDGKISAFVPMVSHVDHNEHSVKVIITEYGVADLRGKSPVQRAEAIINNCVHPDYRPLLTEYMNMGIKGHTPQNLKCSFAFHEELATSGDMHNVDWSKYAK</sequence>
<dbReference type="NCBIfam" id="TIGR03458">
    <property type="entry name" value="YgfH_subfam"/>
    <property type="match status" value="1"/>
</dbReference>
<dbReference type="GO" id="GO:0008775">
    <property type="term" value="F:acetate CoA-transferase activity"/>
    <property type="evidence" value="ECO:0007669"/>
    <property type="project" value="InterPro"/>
</dbReference>
<dbReference type="Gene3D" id="3.40.1080.20">
    <property type="entry name" value="Acetyl-CoA hydrolase/transferase C-terminal domain"/>
    <property type="match status" value="1"/>
</dbReference>
<organism evidence="4">
    <name type="scientific">bioreactor metagenome</name>
    <dbReference type="NCBI Taxonomy" id="1076179"/>
    <lineage>
        <taxon>unclassified sequences</taxon>
        <taxon>metagenomes</taxon>
        <taxon>ecological metagenomes</taxon>
    </lineage>
</organism>
<dbReference type="InterPro" id="IPR026888">
    <property type="entry name" value="AcetylCoA_hyd_C"/>
</dbReference>
<accession>A0A644VQD0</accession>
<dbReference type="InterPro" id="IPR003702">
    <property type="entry name" value="ActCoA_hydro_N"/>
</dbReference>
<dbReference type="EC" id="2.8.3.-" evidence="4"/>
<comment type="similarity">
    <text evidence="1">Belongs to the acetyl-CoA hydrolase/transferase family.</text>
</comment>
<dbReference type="SUPFAM" id="SSF100950">
    <property type="entry name" value="NagB/RpiA/CoA transferase-like"/>
    <property type="match status" value="2"/>
</dbReference>
<feature type="domain" description="Acetyl-CoA hydrolase/transferase C-terminal" evidence="3">
    <location>
        <begin position="315"/>
        <end position="459"/>
    </location>
</feature>
<reference evidence="4" key="1">
    <citation type="submission" date="2019-08" db="EMBL/GenBank/DDBJ databases">
        <authorList>
            <person name="Kucharzyk K."/>
            <person name="Murdoch R.W."/>
            <person name="Higgins S."/>
            <person name="Loffler F."/>
        </authorList>
    </citation>
    <scope>NUCLEOTIDE SEQUENCE</scope>
</reference>
<dbReference type="EMBL" id="VSSQ01000396">
    <property type="protein sequence ID" value="MPL93588.1"/>
    <property type="molecule type" value="Genomic_DNA"/>
</dbReference>
<evidence type="ECO:0000259" key="3">
    <source>
        <dbReference type="Pfam" id="PF13336"/>
    </source>
</evidence>
<dbReference type="Gene3D" id="3.30.750.70">
    <property type="entry name" value="4-hydroxybutyrate coenzyme like domains"/>
    <property type="match status" value="1"/>
</dbReference>
<evidence type="ECO:0000256" key="1">
    <source>
        <dbReference type="ARBA" id="ARBA00009632"/>
    </source>
</evidence>
<dbReference type="Gene3D" id="3.40.1080.10">
    <property type="entry name" value="Glutaconate Coenzyme A-transferase"/>
    <property type="match status" value="1"/>
</dbReference>
<dbReference type="GO" id="GO:0003986">
    <property type="term" value="F:acetyl-CoA hydrolase activity"/>
    <property type="evidence" value="ECO:0007669"/>
    <property type="project" value="TreeGrafter"/>
</dbReference>
<dbReference type="Pfam" id="PF02550">
    <property type="entry name" value="AcetylCoA_hydro"/>
    <property type="match status" value="1"/>
</dbReference>
<dbReference type="GO" id="GO:0006084">
    <property type="term" value="P:acetyl-CoA metabolic process"/>
    <property type="evidence" value="ECO:0007669"/>
    <property type="project" value="InterPro"/>
</dbReference>
<feature type="domain" description="Acetyl-CoA hydrolase/transferase N-terminal" evidence="2">
    <location>
        <begin position="4"/>
        <end position="211"/>
    </location>
</feature>
<protein>
    <submittedName>
        <fullName evidence="4">Propionyl-CoA:succinate CoA transferase</fullName>
        <ecNumber evidence="4">2.8.3.-</ecNumber>
    </submittedName>
</protein>
<dbReference type="InterPro" id="IPR038460">
    <property type="entry name" value="AcetylCoA_hyd_C_sf"/>
</dbReference>
<evidence type="ECO:0000313" key="4">
    <source>
        <dbReference type="EMBL" id="MPL93588.1"/>
    </source>
</evidence>
<gene>
    <name evidence="4" type="primary">scpC_2</name>
    <name evidence="4" type="ORF">SDC9_39722</name>
</gene>
<dbReference type="AlphaFoldDB" id="A0A644VQD0"/>
<dbReference type="FunFam" id="3.40.1080.20:FF:000001">
    <property type="entry name" value="Acetyl-CoA hydrolase Ach1"/>
    <property type="match status" value="1"/>
</dbReference>
<dbReference type="InterPro" id="IPR046433">
    <property type="entry name" value="ActCoA_hydro"/>
</dbReference>
<evidence type="ECO:0000259" key="2">
    <source>
        <dbReference type="Pfam" id="PF02550"/>
    </source>
</evidence>